<dbReference type="NCBIfam" id="TIGR01549">
    <property type="entry name" value="HAD-SF-IA-v1"/>
    <property type="match status" value="1"/>
</dbReference>
<evidence type="ECO:0000256" key="2">
    <source>
        <dbReference type="ARBA" id="ARBA00022801"/>
    </source>
</evidence>
<dbReference type="Pfam" id="PF00702">
    <property type="entry name" value="Hydrolase"/>
    <property type="match status" value="1"/>
</dbReference>
<keyword evidence="5" id="KW-1185">Reference proteome</keyword>
<dbReference type="Proteomes" id="UP000193427">
    <property type="component" value="Chromosome"/>
</dbReference>
<dbReference type="GO" id="GO:0016787">
    <property type="term" value="F:hydrolase activity"/>
    <property type="evidence" value="ECO:0007669"/>
    <property type="project" value="UniProtKB-KW"/>
</dbReference>
<evidence type="ECO:0000256" key="1">
    <source>
        <dbReference type="ARBA" id="ARBA00001946"/>
    </source>
</evidence>
<reference evidence="4 5" key="1">
    <citation type="submission" date="2016-04" db="EMBL/GenBank/DDBJ databases">
        <title>Complete genome sequence of natural rubber-degrading, novel Gram-negative bacterium, Rhizobacter gummiphilus strain NS21.</title>
        <authorList>
            <person name="Tabata M."/>
            <person name="Kasai D."/>
            <person name="Fukuda M."/>
        </authorList>
    </citation>
    <scope>NUCLEOTIDE SEQUENCE [LARGE SCALE GENOMIC DNA]</scope>
    <source>
        <strain evidence="4 5">NS21</strain>
    </source>
</reference>
<accession>A0A1W6L6F7</accession>
<evidence type="ECO:0000313" key="5">
    <source>
        <dbReference type="Proteomes" id="UP000193427"/>
    </source>
</evidence>
<dbReference type="InterPro" id="IPR023214">
    <property type="entry name" value="HAD_sf"/>
</dbReference>
<dbReference type="SFLD" id="SFLDG01129">
    <property type="entry name" value="C1.5:_HAD__Beta-PGM__Phosphata"/>
    <property type="match status" value="1"/>
</dbReference>
<comment type="cofactor">
    <cofactor evidence="1">
        <name>Mg(2+)</name>
        <dbReference type="ChEBI" id="CHEBI:18420"/>
    </cofactor>
</comment>
<evidence type="ECO:0000313" key="4">
    <source>
        <dbReference type="EMBL" id="ARN19843.1"/>
    </source>
</evidence>
<dbReference type="PANTHER" id="PTHR46470">
    <property type="entry name" value="N-ACYLNEURAMINATE-9-PHOSPHATASE"/>
    <property type="match status" value="1"/>
</dbReference>
<dbReference type="Gene3D" id="3.40.50.1000">
    <property type="entry name" value="HAD superfamily/HAD-like"/>
    <property type="match status" value="1"/>
</dbReference>
<sequence>MRLAIFDLDDTLIDFAATREAAYACLSARVAEAGLDGAAFVAACRPVDRPIFARFERGELTRDEYRLRRFSEPLASLGAPPDPDLVAHLNQLFMACVNDRPMLYPDALPVLARLRAAGIPTAILTNGPSDGQRRKLAATGLAQAVDHIAIGEETGFSKPLARAYHAVADHFAVAPAQACMVGDSPELDYDGARQAGLQALLLDRDARHQGGPREAIGSLDAVPSACR</sequence>
<dbReference type="Gene3D" id="1.10.150.240">
    <property type="entry name" value="Putative phosphatase, domain 2"/>
    <property type="match status" value="1"/>
</dbReference>
<organism evidence="4 5">
    <name type="scientific">Piscinibacter gummiphilus</name>
    <dbReference type="NCBI Taxonomy" id="946333"/>
    <lineage>
        <taxon>Bacteria</taxon>
        <taxon>Pseudomonadati</taxon>
        <taxon>Pseudomonadota</taxon>
        <taxon>Betaproteobacteria</taxon>
        <taxon>Burkholderiales</taxon>
        <taxon>Sphaerotilaceae</taxon>
        <taxon>Piscinibacter</taxon>
    </lineage>
</organism>
<name>A0A1W6L6F7_9BURK</name>
<dbReference type="KEGG" id="rgu:A4W93_07910"/>
<dbReference type="InterPro" id="IPR051400">
    <property type="entry name" value="HAD-like_hydrolase"/>
</dbReference>
<proteinExistence type="predicted"/>
<evidence type="ECO:0000256" key="3">
    <source>
        <dbReference type="ARBA" id="ARBA00022842"/>
    </source>
</evidence>
<dbReference type="PANTHER" id="PTHR46470:SF4">
    <property type="entry name" value="5-AMINO-6-(5-PHOSPHO-D-RIBITYLAMINO)URACIL PHOSPHATASE YIGB"/>
    <property type="match status" value="1"/>
</dbReference>
<dbReference type="InterPro" id="IPR036412">
    <property type="entry name" value="HAD-like_sf"/>
</dbReference>
<dbReference type="SFLD" id="SFLDS00003">
    <property type="entry name" value="Haloacid_Dehalogenase"/>
    <property type="match status" value="1"/>
</dbReference>
<dbReference type="InterPro" id="IPR023198">
    <property type="entry name" value="PGP-like_dom2"/>
</dbReference>
<gene>
    <name evidence="4" type="ORF">A4W93_07910</name>
</gene>
<dbReference type="RefSeq" id="WP_085750112.1">
    <property type="nucleotide sequence ID" value="NZ_BSPR01000008.1"/>
</dbReference>
<dbReference type="STRING" id="946333.A4W93_07910"/>
<dbReference type="OrthoDB" id="264363at2"/>
<dbReference type="InterPro" id="IPR006439">
    <property type="entry name" value="HAD-SF_hydro_IA"/>
</dbReference>
<keyword evidence="2" id="KW-0378">Hydrolase</keyword>
<keyword evidence="3" id="KW-0460">Magnesium</keyword>
<dbReference type="GO" id="GO:0044281">
    <property type="term" value="P:small molecule metabolic process"/>
    <property type="evidence" value="ECO:0007669"/>
    <property type="project" value="UniProtKB-ARBA"/>
</dbReference>
<dbReference type="EMBL" id="CP015118">
    <property type="protein sequence ID" value="ARN19843.1"/>
    <property type="molecule type" value="Genomic_DNA"/>
</dbReference>
<protein>
    <submittedName>
        <fullName evidence="4">Uncharacterized protein</fullName>
    </submittedName>
</protein>
<dbReference type="AlphaFoldDB" id="A0A1W6L6F7"/>
<dbReference type="SUPFAM" id="SSF56784">
    <property type="entry name" value="HAD-like"/>
    <property type="match status" value="1"/>
</dbReference>